<evidence type="ECO:0000313" key="5">
    <source>
        <dbReference type="EMBL" id="MFD1125205.1"/>
    </source>
</evidence>
<evidence type="ECO:0000259" key="4">
    <source>
        <dbReference type="PROSITE" id="PS50949"/>
    </source>
</evidence>
<dbReference type="Gene3D" id="1.10.10.10">
    <property type="entry name" value="Winged helix-like DNA-binding domain superfamily/Winged helix DNA-binding domain"/>
    <property type="match status" value="1"/>
</dbReference>
<organism evidence="5 6">
    <name type="scientific">Lentilactobacillus raoultii</name>
    <dbReference type="NCBI Taxonomy" id="1987503"/>
    <lineage>
        <taxon>Bacteria</taxon>
        <taxon>Bacillati</taxon>
        <taxon>Bacillota</taxon>
        <taxon>Bacilli</taxon>
        <taxon>Lactobacillales</taxon>
        <taxon>Lactobacillaceae</taxon>
        <taxon>Lentilactobacillus</taxon>
    </lineage>
</organism>
<dbReference type="CDD" id="cd07377">
    <property type="entry name" value="WHTH_GntR"/>
    <property type="match status" value="1"/>
</dbReference>
<name>A0ABW3PSI9_9LACO</name>
<evidence type="ECO:0000256" key="1">
    <source>
        <dbReference type="ARBA" id="ARBA00023015"/>
    </source>
</evidence>
<proteinExistence type="predicted"/>
<sequence length="128" mass="15027">MEFDDKIPIYYQIKEYIYRQMVTGKLEPGEKMPAVRKLAVDLTVNVNTIQRALSELVSEKMVESKRGKGNFVTEDESKIQALKDQLIMEQLKQMYESLQKLGVSDQEILEYVNRYVKEQEDDQNDSRN</sequence>
<keyword evidence="1" id="KW-0805">Transcription regulation</keyword>
<dbReference type="SMART" id="SM00345">
    <property type="entry name" value="HTH_GNTR"/>
    <property type="match status" value="1"/>
</dbReference>
<accession>A0ABW3PSI9</accession>
<dbReference type="Proteomes" id="UP001597156">
    <property type="component" value="Unassembled WGS sequence"/>
</dbReference>
<comment type="caution">
    <text evidence="5">The sequence shown here is derived from an EMBL/GenBank/DDBJ whole genome shotgun (WGS) entry which is preliminary data.</text>
</comment>
<dbReference type="InterPro" id="IPR036390">
    <property type="entry name" value="WH_DNA-bd_sf"/>
</dbReference>
<keyword evidence="2" id="KW-0238">DNA-binding</keyword>
<evidence type="ECO:0000313" key="6">
    <source>
        <dbReference type="Proteomes" id="UP001597156"/>
    </source>
</evidence>
<gene>
    <name evidence="5" type="ORF">ACFQ22_07545</name>
</gene>
<dbReference type="InterPro" id="IPR000524">
    <property type="entry name" value="Tscrpt_reg_HTH_GntR"/>
</dbReference>
<dbReference type="SUPFAM" id="SSF46785">
    <property type="entry name" value="Winged helix' DNA-binding domain"/>
    <property type="match status" value="1"/>
</dbReference>
<feature type="domain" description="HTH gntR-type" evidence="4">
    <location>
        <begin position="7"/>
        <end position="75"/>
    </location>
</feature>
<reference evidence="6" key="1">
    <citation type="journal article" date="2019" name="Int. J. Syst. Evol. Microbiol.">
        <title>The Global Catalogue of Microorganisms (GCM) 10K type strain sequencing project: providing services to taxonomists for standard genome sequencing and annotation.</title>
        <authorList>
            <consortium name="The Broad Institute Genomics Platform"/>
            <consortium name="The Broad Institute Genome Sequencing Center for Infectious Disease"/>
            <person name="Wu L."/>
            <person name="Ma J."/>
        </authorList>
    </citation>
    <scope>NUCLEOTIDE SEQUENCE [LARGE SCALE GENOMIC DNA]</scope>
    <source>
        <strain evidence="6">CCUG 71848</strain>
    </source>
</reference>
<evidence type="ECO:0000256" key="3">
    <source>
        <dbReference type="ARBA" id="ARBA00023163"/>
    </source>
</evidence>
<evidence type="ECO:0000256" key="2">
    <source>
        <dbReference type="ARBA" id="ARBA00023125"/>
    </source>
</evidence>
<dbReference type="Pfam" id="PF00392">
    <property type="entry name" value="GntR"/>
    <property type="match status" value="1"/>
</dbReference>
<keyword evidence="3" id="KW-0804">Transcription</keyword>
<dbReference type="InterPro" id="IPR036388">
    <property type="entry name" value="WH-like_DNA-bd_sf"/>
</dbReference>
<protein>
    <submittedName>
        <fullName evidence="5">GntR family transcriptional regulator</fullName>
    </submittedName>
</protein>
<dbReference type="RefSeq" id="WP_121978128.1">
    <property type="nucleotide sequence ID" value="NZ_JBHTLH010000019.1"/>
</dbReference>
<dbReference type="PANTHER" id="PTHR38445">
    <property type="entry name" value="HTH-TYPE TRANSCRIPTIONAL REPRESSOR YTRA"/>
    <property type="match status" value="1"/>
</dbReference>
<dbReference type="EMBL" id="JBHTLH010000019">
    <property type="protein sequence ID" value="MFD1125205.1"/>
    <property type="molecule type" value="Genomic_DNA"/>
</dbReference>
<dbReference type="PANTHER" id="PTHR38445:SF6">
    <property type="entry name" value="GNTR-FAMILY TRANSCRIPTIONAL REGULATOR"/>
    <property type="match status" value="1"/>
</dbReference>
<dbReference type="PROSITE" id="PS50949">
    <property type="entry name" value="HTH_GNTR"/>
    <property type="match status" value="1"/>
</dbReference>
<keyword evidence="6" id="KW-1185">Reference proteome</keyword>